<reference evidence="1 2" key="1">
    <citation type="journal article" date="2019" name="Gigascience">
        <title>Whole-genome sequence of the oriental lung fluke Paragonimus westermani.</title>
        <authorList>
            <person name="Oey H."/>
            <person name="Zakrzewski M."/>
            <person name="Narain K."/>
            <person name="Devi K.R."/>
            <person name="Agatsuma T."/>
            <person name="Nawaratna S."/>
            <person name="Gobert G.N."/>
            <person name="Jones M.K."/>
            <person name="Ragan M.A."/>
            <person name="McManus D.P."/>
            <person name="Krause L."/>
        </authorList>
    </citation>
    <scope>NUCLEOTIDE SEQUENCE [LARGE SCALE GENOMIC DNA]</scope>
    <source>
        <strain evidence="1 2">IND2009</strain>
    </source>
</reference>
<protein>
    <submittedName>
        <fullName evidence="1">Uncharacterized protein</fullName>
    </submittedName>
</protein>
<evidence type="ECO:0000313" key="1">
    <source>
        <dbReference type="EMBL" id="KAA3674070.1"/>
    </source>
</evidence>
<dbReference type="AlphaFoldDB" id="A0A5J4NF33"/>
<name>A0A5J4NF33_9TREM</name>
<keyword evidence="2" id="KW-1185">Reference proteome</keyword>
<dbReference type="EMBL" id="QNGE01003417">
    <property type="protein sequence ID" value="KAA3674070.1"/>
    <property type="molecule type" value="Genomic_DNA"/>
</dbReference>
<organism evidence="1 2">
    <name type="scientific">Paragonimus westermani</name>
    <dbReference type="NCBI Taxonomy" id="34504"/>
    <lineage>
        <taxon>Eukaryota</taxon>
        <taxon>Metazoa</taxon>
        <taxon>Spiralia</taxon>
        <taxon>Lophotrochozoa</taxon>
        <taxon>Platyhelminthes</taxon>
        <taxon>Trematoda</taxon>
        <taxon>Digenea</taxon>
        <taxon>Plagiorchiida</taxon>
        <taxon>Troglotremata</taxon>
        <taxon>Troglotrematidae</taxon>
        <taxon>Paragonimus</taxon>
    </lineage>
</organism>
<evidence type="ECO:0000313" key="2">
    <source>
        <dbReference type="Proteomes" id="UP000324629"/>
    </source>
</evidence>
<gene>
    <name evidence="1" type="ORF">DEA37_0009483</name>
</gene>
<proteinExistence type="predicted"/>
<comment type="caution">
    <text evidence="1">The sequence shown here is derived from an EMBL/GenBank/DDBJ whole genome shotgun (WGS) entry which is preliminary data.</text>
</comment>
<accession>A0A5J4NF33</accession>
<sequence>MSKVSVYPAVGEELSAQFVQTFLPMMTTLDRYHILRRLGTHGVRWSITPCKTNQELVQLFLTCIQNHTNQNKACTKHAHLTWITLESLKCAIKMLVTFPTLLTSCPSVLASPTNLKQLKLNGSHRKWRTSKRRKQEKSKLNCVKANPCEGMQTKNSELTTTTDNTGGDYDHRYHTHTVKSGITSTVVCGSSRFSQPKSSWSEHHMENKACFGEKSVIEAHSENKNDNNGSVPFISSKLKSKCSDHNEIPAMVPRSNITPDHSRLFDYKKDGTFALLLISNEYSPSNPSRTVRSVGMSFNDIPAPTHLRNNRSMRTLRTIHFLTSLSPKLNIVPVPNHNPFSMLKGNEV</sequence>
<dbReference type="Proteomes" id="UP000324629">
    <property type="component" value="Unassembled WGS sequence"/>
</dbReference>